<keyword evidence="2" id="KW-0812">Transmembrane</keyword>
<feature type="transmembrane region" description="Helical" evidence="2">
    <location>
        <begin position="6"/>
        <end position="23"/>
    </location>
</feature>
<evidence type="ECO:0000313" key="4">
    <source>
        <dbReference type="Proteomes" id="UP001145742"/>
    </source>
</evidence>
<organism evidence="3 4">
    <name type="scientific">Willisornis vidua</name>
    <name type="common">Xingu scale-backed antbird</name>
    <dbReference type="NCBI Taxonomy" id="1566151"/>
    <lineage>
        <taxon>Eukaryota</taxon>
        <taxon>Metazoa</taxon>
        <taxon>Chordata</taxon>
        <taxon>Craniata</taxon>
        <taxon>Vertebrata</taxon>
        <taxon>Euteleostomi</taxon>
        <taxon>Archelosauria</taxon>
        <taxon>Archosauria</taxon>
        <taxon>Dinosauria</taxon>
        <taxon>Saurischia</taxon>
        <taxon>Theropoda</taxon>
        <taxon>Coelurosauria</taxon>
        <taxon>Aves</taxon>
        <taxon>Neognathae</taxon>
        <taxon>Neoaves</taxon>
        <taxon>Telluraves</taxon>
        <taxon>Australaves</taxon>
        <taxon>Passeriformes</taxon>
        <taxon>Thamnophilidae</taxon>
        <taxon>Willisornis</taxon>
    </lineage>
</organism>
<gene>
    <name evidence="3" type="ORF">WISP_127510</name>
</gene>
<reference evidence="3" key="1">
    <citation type="submission" date="2019-10" db="EMBL/GenBank/DDBJ databases">
        <authorList>
            <person name="Soares A.E.R."/>
            <person name="Aleixo A."/>
            <person name="Schneider P."/>
            <person name="Miyaki C.Y."/>
            <person name="Schneider M.P."/>
            <person name="Mello C."/>
            <person name="Vasconcelos A.T.R."/>
        </authorList>
    </citation>
    <scope>NUCLEOTIDE SEQUENCE</scope>
    <source>
        <tissue evidence="3">Muscle</tissue>
    </source>
</reference>
<feature type="region of interest" description="Disordered" evidence="1">
    <location>
        <begin position="39"/>
        <end position="72"/>
    </location>
</feature>
<dbReference type="Proteomes" id="UP001145742">
    <property type="component" value="Unassembled WGS sequence"/>
</dbReference>
<comment type="caution">
    <text evidence="3">The sequence shown here is derived from an EMBL/GenBank/DDBJ whole genome shotgun (WGS) entry which is preliminary data.</text>
</comment>
<evidence type="ECO:0000256" key="1">
    <source>
        <dbReference type="SAM" id="MobiDB-lite"/>
    </source>
</evidence>
<name>A0ABQ9CQN8_9PASS</name>
<sequence>MEMMMGMMMEIMLGMMVGMMVGMKMLRMMMGMMIEDDDDGDDLWDDAGDDAGDNDGDDDDGGDDDGERTICAGLGGGLCPPAFVIFGPPGLARGSWQWQNQELGEVPAHGWASAEFGVPAWGTAALKGPLRPSEP</sequence>
<dbReference type="EMBL" id="WHWB01034610">
    <property type="protein sequence ID" value="KAJ7407340.1"/>
    <property type="molecule type" value="Genomic_DNA"/>
</dbReference>
<proteinExistence type="predicted"/>
<evidence type="ECO:0000256" key="2">
    <source>
        <dbReference type="SAM" id="Phobius"/>
    </source>
</evidence>
<evidence type="ECO:0000313" key="3">
    <source>
        <dbReference type="EMBL" id="KAJ7407340.1"/>
    </source>
</evidence>
<keyword evidence="4" id="KW-1185">Reference proteome</keyword>
<protein>
    <submittedName>
        <fullName evidence="3">Uncharacterized protein</fullName>
    </submittedName>
</protein>
<keyword evidence="2" id="KW-0472">Membrane</keyword>
<keyword evidence="2" id="KW-1133">Transmembrane helix</keyword>
<feature type="compositionally biased region" description="Acidic residues" evidence="1">
    <location>
        <begin position="39"/>
        <end position="66"/>
    </location>
</feature>
<accession>A0ABQ9CQN8</accession>